<evidence type="ECO:0000313" key="2">
    <source>
        <dbReference type="Proteomes" id="UP001172687"/>
    </source>
</evidence>
<reference evidence="1" key="1">
    <citation type="submission" date="2023-07" db="EMBL/GenBank/DDBJ databases">
        <title>Degradation of tert-butanol by M. austroafricanum TBA100.</title>
        <authorList>
            <person name="Helbich S."/>
            <person name="Vainshtein Y."/>
        </authorList>
    </citation>
    <scope>NUCLEOTIDE SEQUENCE</scope>
    <source>
        <strain evidence="1">TBA100</strain>
    </source>
</reference>
<comment type="caution">
    <text evidence="1">The sequence shown here is derived from an EMBL/GenBank/DDBJ whole genome shotgun (WGS) entry which is preliminary data.</text>
</comment>
<dbReference type="EMBL" id="JAUHTC010000008">
    <property type="protein sequence ID" value="MDN4516648.1"/>
    <property type="molecule type" value="Genomic_DNA"/>
</dbReference>
<keyword evidence="2" id="KW-1185">Reference proteome</keyword>
<dbReference type="RefSeq" id="WP_185296625.1">
    <property type="nucleotide sequence ID" value="NZ_CP082190.1"/>
</dbReference>
<dbReference type="Gene3D" id="3.40.50.720">
    <property type="entry name" value="NAD(P)-binding Rossmann-like Domain"/>
    <property type="match status" value="1"/>
</dbReference>
<proteinExistence type="predicted"/>
<name>A0ABT8H7B3_MYCAO</name>
<organism evidence="1 2">
    <name type="scientific">Mycolicibacterium austroafricanum</name>
    <name type="common">Mycobacterium austroafricanum</name>
    <dbReference type="NCBI Taxonomy" id="39687"/>
    <lineage>
        <taxon>Bacteria</taxon>
        <taxon>Bacillati</taxon>
        <taxon>Actinomycetota</taxon>
        <taxon>Actinomycetes</taxon>
        <taxon>Mycobacteriales</taxon>
        <taxon>Mycobacteriaceae</taxon>
        <taxon>Mycolicibacterium</taxon>
    </lineage>
</organism>
<gene>
    <name evidence="1" type="ORF">QYF68_02260</name>
</gene>
<evidence type="ECO:0008006" key="3">
    <source>
        <dbReference type="Google" id="ProtNLM"/>
    </source>
</evidence>
<protein>
    <recommendedName>
        <fullName evidence="3">Thioester reductase (TE) domain-containing protein</fullName>
    </recommendedName>
</protein>
<evidence type="ECO:0000313" key="1">
    <source>
        <dbReference type="EMBL" id="MDN4516648.1"/>
    </source>
</evidence>
<sequence length="257" mass="27846">MDLLAGHLQPEVVEAAESGQVSAGEARSTGSVGHVEVFRMRRVGTFIFERPRPLSGSDAPITSTPSTAKSPFTRLILSLLATGIAPRSFYSAENAESRITAHFDGLPADFVAAAVAALGSQFEEGFHSYNVVNPHEDAVSLDVIVDWLIEAGEPIRRIDHYGDWFMRFDTAVRGLPESLRKYSVYTLMDGYRQPQTALSGSAVPADKFATALRESGNGTSSIPHITPGLVAKYDSGPEETWPGGTRVTYRSLWQSLS</sequence>
<accession>A0ABT8H7B3</accession>
<dbReference type="Proteomes" id="UP001172687">
    <property type="component" value="Unassembled WGS sequence"/>
</dbReference>